<dbReference type="AlphaFoldDB" id="A0A4D6KYZ5"/>
<dbReference type="SUPFAM" id="SSF52058">
    <property type="entry name" value="L domain-like"/>
    <property type="match status" value="1"/>
</dbReference>
<feature type="compositionally biased region" description="Low complexity" evidence="5">
    <location>
        <begin position="30"/>
        <end position="58"/>
    </location>
</feature>
<evidence type="ECO:0000256" key="5">
    <source>
        <dbReference type="SAM" id="MobiDB-lite"/>
    </source>
</evidence>
<evidence type="ECO:0000313" key="7">
    <source>
        <dbReference type="Proteomes" id="UP000501690"/>
    </source>
</evidence>
<keyword evidence="7" id="KW-1185">Reference proteome</keyword>
<organism evidence="6 7">
    <name type="scientific">Vigna unguiculata</name>
    <name type="common">Cowpea</name>
    <dbReference type="NCBI Taxonomy" id="3917"/>
    <lineage>
        <taxon>Eukaryota</taxon>
        <taxon>Viridiplantae</taxon>
        <taxon>Streptophyta</taxon>
        <taxon>Embryophyta</taxon>
        <taxon>Tracheophyta</taxon>
        <taxon>Spermatophyta</taxon>
        <taxon>Magnoliopsida</taxon>
        <taxon>eudicotyledons</taxon>
        <taxon>Gunneridae</taxon>
        <taxon>Pentapetalae</taxon>
        <taxon>rosids</taxon>
        <taxon>fabids</taxon>
        <taxon>Fabales</taxon>
        <taxon>Fabaceae</taxon>
        <taxon>Papilionoideae</taxon>
        <taxon>50 kb inversion clade</taxon>
        <taxon>NPAAA clade</taxon>
        <taxon>indigoferoid/millettioid clade</taxon>
        <taxon>Phaseoleae</taxon>
        <taxon>Vigna</taxon>
    </lineage>
</organism>
<proteinExistence type="inferred from homology"/>
<dbReference type="Gramene" id="Vigun03g320300.1.v1.2">
    <property type="protein sequence ID" value="Vigun03g320300.1.v1.2"/>
    <property type="gene ID" value="Vigun03g320300.v1.2"/>
</dbReference>
<dbReference type="EMBL" id="CP039346">
    <property type="protein sequence ID" value="QCD81019.1"/>
    <property type="molecule type" value="Genomic_DNA"/>
</dbReference>
<dbReference type="GO" id="GO:0055046">
    <property type="term" value="P:microgametogenesis"/>
    <property type="evidence" value="ECO:0007669"/>
    <property type="project" value="UniProtKB-ARBA"/>
</dbReference>
<dbReference type="FunFam" id="3.80.10.10:FF:000746">
    <property type="entry name" value="Plant intracellular Ras-group-related LRR protein 2"/>
    <property type="match status" value="1"/>
</dbReference>
<evidence type="ECO:0000256" key="3">
    <source>
        <dbReference type="ARBA" id="ARBA00023054"/>
    </source>
</evidence>
<dbReference type="PRINTS" id="PR00019">
    <property type="entry name" value="LEURICHRPT"/>
</dbReference>
<dbReference type="Proteomes" id="UP000501690">
    <property type="component" value="Linkage Group LG2"/>
</dbReference>
<name>A0A4D6KYZ5_VIGUN</name>
<dbReference type="OrthoDB" id="1668230at2759"/>
<dbReference type="PANTHER" id="PTHR48051:SF54">
    <property type="entry name" value="LEUCINE-RICH REPEAT-CONTAINING PROTEIN"/>
    <property type="match status" value="1"/>
</dbReference>
<dbReference type="GO" id="GO:0005737">
    <property type="term" value="C:cytoplasm"/>
    <property type="evidence" value="ECO:0007669"/>
    <property type="project" value="TreeGrafter"/>
</dbReference>
<reference evidence="6 7" key="1">
    <citation type="submission" date="2019-04" db="EMBL/GenBank/DDBJ databases">
        <title>An improved genome assembly and genetic linkage map for asparagus bean, Vigna unguiculata ssp. sesquipedialis.</title>
        <authorList>
            <person name="Xia Q."/>
            <person name="Zhang R."/>
            <person name="Dong Y."/>
        </authorList>
    </citation>
    <scope>NUCLEOTIDE SEQUENCE [LARGE SCALE GENOMIC DNA]</scope>
    <source>
        <tissue evidence="6">Leaf</tissue>
    </source>
</reference>
<dbReference type="InterPro" id="IPR032675">
    <property type="entry name" value="LRR_dom_sf"/>
</dbReference>
<dbReference type="InterPro" id="IPR003591">
    <property type="entry name" value="Leu-rich_rpt_typical-subtyp"/>
</dbReference>
<evidence type="ECO:0000256" key="4">
    <source>
        <dbReference type="ARBA" id="ARBA00023786"/>
    </source>
</evidence>
<gene>
    <name evidence="6" type="ORF">DEO72_LG2g1343</name>
</gene>
<dbReference type="Gene3D" id="3.80.10.10">
    <property type="entry name" value="Ribonuclease Inhibitor"/>
    <property type="match status" value="2"/>
</dbReference>
<dbReference type="SMART" id="SM00364">
    <property type="entry name" value="LRR_BAC"/>
    <property type="match status" value="8"/>
</dbReference>
<dbReference type="SMART" id="SM00369">
    <property type="entry name" value="LRR_TYP"/>
    <property type="match status" value="7"/>
</dbReference>
<dbReference type="PROSITE" id="PS51450">
    <property type="entry name" value="LRR"/>
    <property type="match status" value="3"/>
</dbReference>
<dbReference type="InterPro" id="IPR001611">
    <property type="entry name" value="Leu-rich_rpt"/>
</dbReference>
<comment type="similarity">
    <text evidence="4">Belongs to the SHOC2 family.</text>
</comment>
<dbReference type="FunFam" id="3.80.10.10:FF:000610">
    <property type="entry name" value="Plant intracellular Ras-group-related LRR protein 9"/>
    <property type="match status" value="1"/>
</dbReference>
<keyword evidence="2" id="KW-0677">Repeat</keyword>
<evidence type="ECO:0000256" key="2">
    <source>
        <dbReference type="ARBA" id="ARBA00022737"/>
    </source>
</evidence>
<dbReference type="InterPro" id="IPR050216">
    <property type="entry name" value="LRR_domain-containing"/>
</dbReference>
<dbReference type="PANTHER" id="PTHR48051">
    <property type="match status" value="1"/>
</dbReference>
<dbReference type="Pfam" id="PF13855">
    <property type="entry name" value="LRR_8"/>
    <property type="match status" value="3"/>
</dbReference>
<keyword evidence="3" id="KW-0175">Coiled coil</keyword>
<protein>
    <submittedName>
        <fullName evidence="6">Erbb2-interacting protein</fullName>
    </submittedName>
</protein>
<feature type="region of interest" description="Disordered" evidence="5">
    <location>
        <begin position="24"/>
        <end position="81"/>
    </location>
</feature>
<evidence type="ECO:0000313" key="6">
    <source>
        <dbReference type="EMBL" id="QCD81019.1"/>
    </source>
</evidence>
<accession>A0A4D6KYZ5</accession>
<sequence>MQATTMDPHPGSFPVLSYVMSRLPSFGPRTPASASASAASASASASASTPASASASTSHSHQVDIEQPPPPDASSSSIVGQMPNLANPEMLASMTRAISDVAQARSVFKVMGPRPTHEEVDEAKAKLADLEAHLSRQLEEIVGLPRPPEIDEARWTAHISEKEKVIKESTEKEKRILKSIIQLDNMHDAYGKLLKDAEKRLVKIYENDGADYDNVNNENDEDDEDSVQVKEQVEGILKEAYGKGVERIALSGKRLRYLPEAFGHIPALVVLDVSTNQLSAIPDSICGLESLEELNLSSNALESLPESIGLLQKLKILNVSGNKLTALPDSISKCSSLVELDASFNSLSYLPTNIGFEMHNLQKLMIQLNKIRSLPSSVCEMKSLRYLDAHFNELRGLPVAIGKLSNLQVINLSSNFSDLKELPETFGDLINLRELDLSNNQIHALPDSFGRLHNLTKLNLEQNPVEVPPMYVVEEGLQAIKCFMSQRWIEILEEEEKKTTQEVQEHGENGWLTRSTSWLKNVSENVSEMIMSPKTPREAYLNQQL</sequence>
<evidence type="ECO:0000256" key="1">
    <source>
        <dbReference type="ARBA" id="ARBA00022614"/>
    </source>
</evidence>
<keyword evidence="1" id="KW-0433">Leucine-rich repeat</keyword>